<comment type="subcellular location">
    <subcellularLocation>
        <location evidence="1">Nucleus</location>
    </subcellularLocation>
</comment>
<feature type="compositionally biased region" description="Basic residues" evidence="6">
    <location>
        <begin position="39"/>
        <end position="49"/>
    </location>
</feature>
<dbReference type="Proteomes" id="UP000834106">
    <property type="component" value="Chromosome 9"/>
</dbReference>
<evidence type="ECO:0000259" key="7">
    <source>
        <dbReference type="PROSITE" id="PS50888"/>
    </source>
</evidence>
<dbReference type="GO" id="GO:0005634">
    <property type="term" value="C:nucleus"/>
    <property type="evidence" value="ECO:0007669"/>
    <property type="project" value="UniProtKB-SubCell"/>
</dbReference>
<evidence type="ECO:0000256" key="4">
    <source>
        <dbReference type="ARBA" id="ARBA00023163"/>
    </source>
</evidence>
<keyword evidence="4" id="KW-0804">Transcription</keyword>
<keyword evidence="3" id="KW-0238">DNA-binding</keyword>
<dbReference type="PANTHER" id="PTHR47075:SF10">
    <property type="entry name" value="TRANSCRIPTION FACTOR BHLH47-LIKE"/>
    <property type="match status" value="1"/>
</dbReference>
<evidence type="ECO:0000256" key="2">
    <source>
        <dbReference type="ARBA" id="ARBA00023015"/>
    </source>
</evidence>
<evidence type="ECO:0000256" key="6">
    <source>
        <dbReference type="SAM" id="MobiDB-lite"/>
    </source>
</evidence>
<proteinExistence type="predicted"/>
<dbReference type="PANTHER" id="PTHR47075">
    <property type="entry name" value="TRANSCRIPTION FACTOR BHLH47"/>
    <property type="match status" value="1"/>
</dbReference>
<evidence type="ECO:0000313" key="8">
    <source>
        <dbReference type="EMBL" id="CAI9767306.1"/>
    </source>
</evidence>
<dbReference type="EMBL" id="OU503044">
    <property type="protein sequence ID" value="CAI9767306.1"/>
    <property type="molecule type" value="Genomic_DNA"/>
</dbReference>
<keyword evidence="9" id="KW-1185">Reference proteome</keyword>
<dbReference type="Pfam" id="PF23177">
    <property type="entry name" value="bHLH_IRO3"/>
    <property type="match status" value="1"/>
</dbReference>
<dbReference type="PROSITE" id="PS50888">
    <property type="entry name" value="BHLH"/>
    <property type="match status" value="1"/>
</dbReference>
<dbReference type="InterPro" id="IPR057075">
    <property type="entry name" value="bHLH_IRO3"/>
</dbReference>
<organism evidence="8 9">
    <name type="scientific">Fraxinus pennsylvanica</name>
    <dbReference type="NCBI Taxonomy" id="56036"/>
    <lineage>
        <taxon>Eukaryota</taxon>
        <taxon>Viridiplantae</taxon>
        <taxon>Streptophyta</taxon>
        <taxon>Embryophyta</taxon>
        <taxon>Tracheophyta</taxon>
        <taxon>Spermatophyta</taxon>
        <taxon>Magnoliopsida</taxon>
        <taxon>eudicotyledons</taxon>
        <taxon>Gunneridae</taxon>
        <taxon>Pentapetalae</taxon>
        <taxon>asterids</taxon>
        <taxon>lamiids</taxon>
        <taxon>Lamiales</taxon>
        <taxon>Oleaceae</taxon>
        <taxon>Oleeae</taxon>
        <taxon>Fraxinus</taxon>
    </lineage>
</organism>
<keyword evidence="5" id="KW-0539">Nucleus</keyword>
<dbReference type="GO" id="GO:0003677">
    <property type="term" value="F:DNA binding"/>
    <property type="evidence" value="ECO:0007669"/>
    <property type="project" value="UniProtKB-KW"/>
</dbReference>
<sequence>MFSKKRVVVKRLRSLVISPVVEKSSMAVETSTNRDHSGKKNQGKVPKRISKAEREKTKREHLNELFLALSNALELSEQNNGKASVLDEAIRMVKNTLDEIDCLGKENTALLSESQYVSMEKKEVQDENSALETQIGKLQCALKGRVSGSQLDLNVAPPECELQELESHVGDDHHHRLACMEPVANPLFLVPVCYQEPAMTEIAGKPMPVVSKPHPRYPTEVDTWSSDFLKTNQS</sequence>
<accession>A0AAD2DXF2</accession>
<dbReference type="GO" id="GO:0046983">
    <property type="term" value="F:protein dimerization activity"/>
    <property type="evidence" value="ECO:0007669"/>
    <property type="project" value="InterPro"/>
</dbReference>
<evidence type="ECO:0000313" key="9">
    <source>
        <dbReference type="Proteomes" id="UP000834106"/>
    </source>
</evidence>
<keyword evidence="2" id="KW-0805">Transcription regulation</keyword>
<dbReference type="AlphaFoldDB" id="A0AAD2DXF2"/>
<reference evidence="8" key="1">
    <citation type="submission" date="2023-05" db="EMBL/GenBank/DDBJ databases">
        <authorList>
            <person name="Huff M."/>
        </authorList>
    </citation>
    <scope>NUCLEOTIDE SEQUENCE</scope>
</reference>
<evidence type="ECO:0000256" key="5">
    <source>
        <dbReference type="ARBA" id="ARBA00023242"/>
    </source>
</evidence>
<feature type="region of interest" description="Disordered" evidence="6">
    <location>
        <begin position="25"/>
        <end position="56"/>
    </location>
</feature>
<dbReference type="SUPFAM" id="SSF47459">
    <property type="entry name" value="HLH, helix-loop-helix DNA-binding domain"/>
    <property type="match status" value="1"/>
</dbReference>
<evidence type="ECO:0000256" key="1">
    <source>
        <dbReference type="ARBA" id="ARBA00004123"/>
    </source>
</evidence>
<protein>
    <recommendedName>
        <fullName evidence="7">BHLH domain-containing protein</fullName>
    </recommendedName>
</protein>
<evidence type="ECO:0000256" key="3">
    <source>
        <dbReference type="ARBA" id="ARBA00023125"/>
    </source>
</evidence>
<dbReference type="Gene3D" id="4.10.280.10">
    <property type="entry name" value="Helix-loop-helix DNA-binding domain"/>
    <property type="match status" value="1"/>
</dbReference>
<gene>
    <name evidence="8" type="ORF">FPE_LOCUS14736</name>
</gene>
<name>A0AAD2DXF2_9LAMI</name>
<dbReference type="InterPro" id="IPR036638">
    <property type="entry name" value="HLH_DNA-bd_sf"/>
</dbReference>
<dbReference type="InterPro" id="IPR011598">
    <property type="entry name" value="bHLH_dom"/>
</dbReference>
<feature type="domain" description="BHLH" evidence="7">
    <location>
        <begin position="46"/>
        <end position="96"/>
    </location>
</feature>